<evidence type="ECO:0000313" key="8">
    <source>
        <dbReference type="Proteomes" id="UP001302072"/>
    </source>
</evidence>
<proteinExistence type="predicted"/>
<dbReference type="Pfam" id="PF00182">
    <property type="entry name" value="Glyco_hydro_19"/>
    <property type="match status" value="1"/>
</dbReference>
<dbReference type="EMBL" id="CP115541">
    <property type="protein sequence ID" value="WNH53044.1"/>
    <property type="molecule type" value="Genomic_DNA"/>
</dbReference>
<organism evidence="7 8">
    <name type="scientific">Stenotrophomonas oahuensis</name>
    <dbReference type="NCBI Taxonomy" id="3003271"/>
    <lineage>
        <taxon>Bacteria</taxon>
        <taxon>Pseudomonadati</taxon>
        <taxon>Pseudomonadota</taxon>
        <taxon>Gammaproteobacteria</taxon>
        <taxon>Lysobacterales</taxon>
        <taxon>Lysobacteraceae</taxon>
        <taxon>Stenotrophomonas</taxon>
    </lineage>
</organism>
<dbReference type="CDD" id="cd00325">
    <property type="entry name" value="chitinase_GH19"/>
    <property type="match status" value="1"/>
</dbReference>
<dbReference type="SMART" id="SM00495">
    <property type="entry name" value="ChtBD3"/>
    <property type="match status" value="1"/>
</dbReference>
<sequence length="491" mass="53737">MHTPALLSTALLVALASAAPAHAASSQQSRSATTAASDTWSPTQTYTAGCVVIFQGRYFKAKWWADAGQSPAQIDPAQPWLSPWEEVAETKPGCDGGGGTPVDPDPDPDPLEPVLIPLSSLHADEARLTDFPLMQQTLASIRTLPNAEVEAVQPLRPANPENVRRVEALVRNEQFEFLFPLRAPEYTYRGFLQAFAKFPAICATYTDGRDSNAICRKTLATMVAHFAQETGGHDAHSAIPEWRQALVHVREMGWSEDRADGYAGECNPSTWQGQTWPCGTFADGPNAGRYKSYFGRGAKQLSYNYNYGPFSDAMFGTVRTLLDRPDLVADTWLNLASAAFFYMYPQPPKPSMMHVIDGTWQPNAHDVGNGLVPGFGVTTQIINGGVECGGSAEHLQSQNRITYYKAAAQYFNVPVPGNEVLGCKGMKQFDEGGAGALPIYWEENYDWVPGNVGGRSYQCKLVTYQTPYSALKPADYVKCVIDKFPNVEVIE</sequence>
<dbReference type="Gene3D" id="3.30.20.10">
    <property type="entry name" value="Endochitinase, domain 2"/>
    <property type="match status" value="1"/>
</dbReference>
<feature type="chain" id="PRO_5046999261" description="Chitin-binding type-3 domain-containing protein" evidence="5">
    <location>
        <begin position="24"/>
        <end position="491"/>
    </location>
</feature>
<accession>A0ABY9YQ65</accession>
<keyword evidence="2" id="KW-0611">Plant defense</keyword>
<keyword evidence="1" id="KW-0378">Hydrolase</keyword>
<protein>
    <recommendedName>
        <fullName evidence="6">Chitin-binding type-3 domain-containing protein</fullName>
    </recommendedName>
</protein>
<evidence type="ECO:0000256" key="4">
    <source>
        <dbReference type="SAM" id="MobiDB-lite"/>
    </source>
</evidence>
<evidence type="ECO:0000256" key="2">
    <source>
        <dbReference type="ARBA" id="ARBA00022821"/>
    </source>
</evidence>
<feature type="domain" description="Chitin-binding type-3" evidence="6">
    <location>
        <begin position="37"/>
        <end position="83"/>
    </location>
</feature>
<dbReference type="SUPFAM" id="SSF53955">
    <property type="entry name" value="Lysozyme-like"/>
    <property type="match status" value="1"/>
</dbReference>
<dbReference type="InterPro" id="IPR003610">
    <property type="entry name" value="CBM5/12"/>
</dbReference>
<feature type="region of interest" description="Disordered" evidence="4">
    <location>
        <begin position="88"/>
        <end position="109"/>
    </location>
</feature>
<name>A0ABY9YQ65_9GAMM</name>
<dbReference type="InterPro" id="IPR000726">
    <property type="entry name" value="Glyco_hydro_19_cat"/>
</dbReference>
<dbReference type="InterPro" id="IPR036573">
    <property type="entry name" value="CBM_sf_5/12"/>
</dbReference>
<dbReference type="SUPFAM" id="SSF51055">
    <property type="entry name" value="Carbohydrate binding domain"/>
    <property type="match status" value="1"/>
</dbReference>
<dbReference type="Proteomes" id="UP001302072">
    <property type="component" value="Chromosome"/>
</dbReference>
<gene>
    <name evidence="7" type="ORF">PDM29_01880</name>
</gene>
<evidence type="ECO:0000313" key="7">
    <source>
        <dbReference type="EMBL" id="WNH53044.1"/>
    </source>
</evidence>
<evidence type="ECO:0000256" key="5">
    <source>
        <dbReference type="SAM" id="SignalP"/>
    </source>
</evidence>
<keyword evidence="8" id="KW-1185">Reference proteome</keyword>
<keyword evidence="5" id="KW-0732">Signal</keyword>
<feature type="region of interest" description="Disordered" evidence="4">
    <location>
        <begin position="22"/>
        <end position="41"/>
    </location>
</feature>
<evidence type="ECO:0000259" key="6">
    <source>
        <dbReference type="SMART" id="SM00495"/>
    </source>
</evidence>
<dbReference type="Gene3D" id="1.10.530.10">
    <property type="match status" value="1"/>
</dbReference>
<evidence type="ECO:0000256" key="3">
    <source>
        <dbReference type="ARBA" id="ARBA00023157"/>
    </source>
</evidence>
<dbReference type="InterPro" id="IPR023346">
    <property type="entry name" value="Lysozyme-like_dom_sf"/>
</dbReference>
<dbReference type="PANTHER" id="PTHR22595">
    <property type="entry name" value="CHITINASE-RELATED"/>
    <property type="match status" value="1"/>
</dbReference>
<dbReference type="CDD" id="cd12215">
    <property type="entry name" value="ChiC_BD"/>
    <property type="match status" value="1"/>
</dbReference>
<dbReference type="RefSeq" id="WP_311192209.1">
    <property type="nucleotide sequence ID" value="NZ_CP115541.1"/>
</dbReference>
<keyword evidence="3" id="KW-1015">Disulfide bond</keyword>
<evidence type="ECO:0000256" key="1">
    <source>
        <dbReference type="ARBA" id="ARBA00022801"/>
    </source>
</evidence>
<feature type="signal peptide" evidence="5">
    <location>
        <begin position="1"/>
        <end position="23"/>
    </location>
</feature>
<dbReference type="Gene3D" id="2.10.10.20">
    <property type="entry name" value="Carbohydrate-binding module superfamily 5/12"/>
    <property type="match status" value="1"/>
</dbReference>
<reference evidence="7 8" key="1">
    <citation type="submission" date="2022-12" db="EMBL/GenBank/DDBJ databases">
        <title>Two new species, Stenotrophomonas aracearum and Stenotrophomonas oahuensis, isolated from Anthurium (Araceae family) in Hawaii.</title>
        <authorList>
            <person name="Chunag S.C."/>
            <person name="Dobhal S."/>
            <person name="Alvarez A."/>
            <person name="Arif M."/>
        </authorList>
    </citation>
    <scope>NUCLEOTIDE SEQUENCE [LARGE SCALE GENOMIC DNA]</scope>
    <source>
        <strain evidence="7 8">A5586</strain>
    </source>
</reference>
<dbReference type="PANTHER" id="PTHR22595:SF79">
    <property type="entry name" value="CHITINASE 12"/>
    <property type="match status" value="1"/>
</dbReference>